<dbReference type="Pfam" id="PF25079">
    <property type="entry name" value="COB_C"/>
    <property type="match status" value="1"/>
</dbReference>
<dbReference type="PIRSF" id="PIRSF038122">
    <property type="entry name" value="COBRA"/>
    <property type="match status" value="1"/>
</dbReference>
<dbReference type="InterPro" id="IPR006918">
    <property type="entry name" value="COBRA_pln"/>
</dbReference>
<evidence type="ECO:0000313" key="8">
    <source>
        <dbReference type="Proteomes" id="UP001202328"/>
    </source>
</evidence>
<dbReference type="EMBL" id="JAJJMB010009474">
    <property type="protein sequence ID" value="KAI3913413.1"/>
    <property type="molecule type" value="Genomic_DNA"/>
</dbReference>
<keyword evidence="8" id="KW-1185">Reference proteome</keyword>
<dbReference type="Pfam" id="PF04833">
    <property type="entry name" value="COBRA"/>
    <property type="match status" value="1"/>
</dbReference>
<comment type="caution">
    <text evidence="7">The sequence shown here is derived from an EMBL/GenBank/DDBJ whole genome shotgun (WGS) entry which is preliminary data.</text>
</comment>
<evidence type="ECO:0000256" key="5">
    <source>
        <dbReference type="SAM" id="SignalP"/>
    </source>
</evidence>
<evidence type="ECO:0000259" key="6">
    <source>
        <dbReference type="Pfam" id="PF25079"/>
    </source>
</evidence>
<feature type="domain" description="COBRA C-terminal" evidence="6">
    <location>
        <begin position="272"/>
        <end position="413"/>
    </location>
</feature>
<keyword evidence="3" id="KW-0325">Glycoprotein</keyword>
<dbReference type="GO" id="GO:0005886">
    <property type="term" value="C:plasma membrane"/>
    <property type="evidence" value="ECO:0007669"/>
    <property type="project" value="TreeGrafter"/>
</dbReference>
<feature type="chain" id="PRO_5042242199" description="COBRA-like protein" evidence="5">
    <location>
        <begin position="35"/>
        <end position="416"/>
    </location>
</feature>
<dbReference type="Proteomes" id="UP001202328">
    <property type="component" value="Unassembled WGS sequence"/>
</dbReference>
<sequence length="416" mass="46831">MKSIFRFSNTISVFFLFFFPSNTVIFSTSKGVTAHDPYDPTGNITIKWDVMSWTPDGYVAVVDIINSQLYRTVQLPGWKLGWTWAKRDEIIWSAFGAQAIDQGNCSMYIGNIPHSCSKRPIIVDLSTDTPYNQRVDNCCRGGRLSSRYQAINKSTASFQISVGNAGTSNRTVRMPKNFTFIGGRAEYACGPAKRVRSSRFVTPDLRRTTQAFMTWKVVCTYKRANVANKSPSCCASLSSFDQRRKANCPTCSCGCRSKTCNTRSQGNPGIVPPLMKCTDHMCPASINWHILKPREKAAYTTVHVSISNFNYRMNYTDWTLLVNHPFINKLTRVVHANHKQFPNFKTAQLMWGMKHKNAIIPSSSRQGSTISWIMQLYKDNNSTNTNTTSTSSSCTKDWCAPTEIFFNGDRCLIASP</sequence>
<comment type="similarity">
    <text evidence="1 4">Belongs to the COBRA family.</text>
</comment>
<dbReference type="GO" id="GO:0052324">
    <property type="term" value="P:plant-type cell wall cellulose biosynthetic process"/>
    <property type="evidence" value="ECO:0007669"/>
    <property type="project" value="TreeGrafter"/>
</dbReference>
<keyword evidence="2 5" id="KW-0732">Signal</keyword>
<evidence type="ECO:0000313" key="7">
    <source>
        <dbReference type="EMBL" id="KAI3913413.1"/>
    </source>
</evidence>
<dbReference type="GO" id="GO:0010215">
    <property type="term" value="P:cellulose microfibril organization"/>
    <property type="evidence" value="ECO:0007669"/>
    <property type="project" value="InterPro"/>
</dbReference>
<evidence type="ECO:0000256" key="2">
    <source>
        <dbReference type="ARBA" id="ARBA00022729"/>
    </source>
</evidence>
<name>A0AAD4SPA3_9MAGN</name>
<evidence type="ECO:0000256" key="1">
    <source>
        <dbReference type="ARBA" id="ARBA00005507"/>
    </source>
</evidence>
<dbReference type="PANTHER" id="PTHR31673">
    <property type="entry name" value="PROTEIN COBRA"/>
    <property type="match status" value="1"/>
</dbReference>
<protein>
    <recommendedName>
        <fullName evidence="4">COBRA-like protein</fullName>
    </recommendedName>
</protein>
<evidence type="ECO:0000256" key="4">
    <source>
        <dbReference type="PIRNR" id="PIRNR038122"/>
    </source>
</evidence>
<organism evidence="7 8">
    <name type="scientific">Papaver atlanticum</name>
    <dbReference type="NCBI Taxonomy" id="357466"/>
    <lineage>
        <taxon>Eukaryota</taxon>
        <taxon>Viridiplantae</taxon>
        <taxon>Streptophyta</taxon>
        <taxon>Embryophyta</taxon>
        <taxon>Tracheophyta</taxon>
        <taxon>Spermatophyta</taxon>
        <taxon>Magnoliopsida</taxon>
        <taxon>Ranunculales</taxon>
        <taxon>Papaveraceae</taxon>
        <taxon>Papaveroideae</taxon>
        <taxon>Papaver</taxon>
    </lineage>
</organism>
<feature type="signal peptide" evidence="5">
    <location>
        <begin position="1"/>
        <end position="34"/>
    </location>
</feature>
<dbReference type="InterPro" id="IPR056900">
    <property type="entry name" value="COB_C"/>
</dbReference>
<gene>
    <name evidence="7" type="ORF">MKW98_003892</name>
</gene>
<accession>A0AAD4SPA3</accession>
<reference evidence="7" key="1">
    <citation type="submission" date="2022-04" db="EMBL/GenBank/DDBJ databases">
        <title>A functionally conserved STORR gene fusion in Papaver species that diverged 16.8 million years ago.</title>
        <authorList>
            <person name="Catania T."/>
        </authorList>
    </citation>
    <scope>NUCLEOTIDE SEQUENCE</scope>
    <source>
        <strain evidence="7">S-188037</strain>
    </source>
</reference>
<proteinExistence type="inferred from homology"/>
<dbReference type="AlphaFoldDB" id="A0AAD4SPA3"/>
<evidence type="ECO:0000256" key="3">
    <source>
        <dbReference type="ARBA" id="ARBA00023180"/>
    </source>
</evidence>
<dbReference type="PANTHER" id="PTHR31673:SF3">
    <property type="entry name" value="COBRA-LIKE PROTEIN 4"/>
    <property type="match status" value="1"/>
</dbReference>